<evidence type="ECO:0008006" key="4">
    <source>
        <dbReference type="Google" id="ProtNLM"/>
    </source>
</evidence>
<feature type="compositionally biased region" description="Acidic residues" evidence="1">
    <location>
        <begin position="1"/>
        <end position="11"/>
    </location>
</feature>
<proteinExistence type="predicted"/>
<name>A0A133UC28_9EURY</name>
<sequence length="117" mass="12986">MSLEDVLEPDEGVEHAGPEVTYDGDDYDTYFTSGDRLLLHKERGFISKEDDWTSWDLERIENVKYETGGTAGPESGAGMAAGNVITIEMGEGKKIEIECPRSNLPDFVAEARKRVTE</sequence>
<feature type="region of interest" description="Disordered" evidence="1">
    <location>
        <begin position="1"/>
        <end position="22"/>
    </location>
</feature>
<dbReference type="Proteomes" id="UP000070373">
    <property type="component" value="Unassembled WGS sequence"/>
</dbReference>
<keyword evidence="3" id="KW-1185">Reference proteome</keyword>
<organism evidence="2 3">
    <name type="scientific">candidate division MSBL1 archaeon SCGC-AAA259E17</name>
    <dbReference type="NCBI Taxonomy" id="1698263"/>
    <lineage>
        <taxon>Archaea</taxon>
        <taxon>Methanobacteriati</taxon>
        <taxon>Methanobacteriota</taxon>
        <taxon>candidate division MSBL1</taxon>
    </lineage>
</organism>
<evidence type="ECO:0000313" key="2">
    <source>
        <dbReference type="EMBL" id="KXA91752.1"/>
    </source>
</evidence>
<evidence type="ECO:0000313" key="3">
    <source>
        <dbReference type="Proteomes" id="UP000070373"/>
    </source>
</evidence>
<dbReference type="AlphaFoldDB" id="A0A133UC28"/>
<dbReference type="EMBL" id="LHXN01000103">
    <property type="protein sequence ID" value="KXA91752.1"/>
    <property type="molecule type" value="Genomic_DNA"/>
</dbReference>
<gene>
    <name evidence="2" type="ORF">AKJ64_04560</name>
</gene>
<accession>A0A133UC28</accession>
<comment type="caution">
    <text evidence="2">The sequence shown here is derived from an EMBL/GenBank/DDBJ whole genome shotgun (WGS) entry which is preliminary data.</text>
</comment>
<protein>
    <recommendedName>
        <fullName evidence="4">YokE-like PH domain-containing protein</fullName>
    </recommendedName>
</protein>
<reference evidence="2 3" key="1">
    <citation type="journal article" date="2016" name="Sci. Rep.">
        <title>Metabolic traits of an uncultured archaeal lineage -MSBL1- from brine pools of the Red Sea.</title>
        <authorList>
            <person name="Mwirichia R."/>
            <person name="Alam I."/>
            <person name="Rashid M."/>
            <person name="Vinu M."/>
            <person name="Ba-Alawi W."/>
            <person name="Anthony Kamau A."/>
            <person name="Kamanda Ngugi D."/>
            <person name="Goker M."/>
            <person name="Klenk H.P."/>
            <person name="Bajic V."/>
            <person name="Stingl U."/>
        </authorList>
    </citation>
    <scope>NUCLEOTIDE SEQUENCE [LARGE SCALE GENOMIC DNA]</scope>
    <source>
        <strain evidence="2">SCGC-AAA259E17</strain>
    </source>
</reference>
<evidence type="ECO:0000256" key="1">
    <source>
        <dbReference type="SAM" id="MobiDB-lite"/>
    </source>
</evidence>